<evidence type="ECO:0000259" key="10">
    <source>
        <dbReference type="PROSITE" id="PS51828"/>
    </source>
</evidence>
<dbReference type="PANTHER" id="PTHR45869">
    <property type="entry name" value="C-REACTIVE PROTEIN-RELATED"/>
    <property type="match status" value="1"/>
</dbReference>
<evidence type="ECO:0000256" key="5">
    <source>
        <dbReference type="ARBA" id="ARBA00022729"/>
    </source>
</evidence>
<feature type="domain" description="Pentraxin (PTX)" evidence="10">
    <location>
        <begin position="432"/>
        <end position="633"/>
    </location>
</feature>
<dbReference type="FunFam" id="2.60.120.200:FF:000070">
    <property type="entry name" value="Serum amyloid P-component"/>
    <property type="match status" value="2"/>
</dbReference>
<name>A0A0P7U681_SCLFO</name>
<comment type="cofactor">
    <cofactor evidence="1">
        <name>Ca(2+)</name>
        <dbReference type="ChEBI" id="CHEBI:29108"/>
    </cofactor>
</comment>
<feature type="domain" description="Pentraxin (PTX)" evidence="10">
    <location>
        <begin position="24"/>
        <end position="228"/>
    </location>
</feature>
<gene>
    <name evidence="11" type="ORF">Z043_118734</name>
</gene>
<dbReference type="InterPro" id="IPR001759">
    <property type="entry name" value="PTX_dom"/>
</dbReference>
<proteinExistence type="inferred from homology"/>
<dbReference type="Proteomes" id="UP000034805">
    <property type="component" value="Unassembled WGS sequence"/>
</dbReference>
<dbReference type="GO" id="GO:0046872">
    <property type="term" value="F:metal ion binding"/>
    <property type="evidence" value="ECO:0007669"/>
    <property type="project" value="UniProtKB-KW"/>
</dbReference>
<evidence type="ECO:0000256" key="2">
    <source>
        <dbReference type="ARBA" id="ARBA00004613"/>
    </source>
</evidence>
<dbReference type="Pfam" id="PF00354">
    <property type="entry name" value="Pentaxin"/>
    <property type="match status" value="3"/>
</dbReference>
<comment type="similarity">
    <text evidence="8">Belongs to the pentraxin family.</text>
</comment>
<accession>A0A0P7U681</accession>
<evidence type="ECO:0000256" key="4">
    <source>
        <dbReference type="ARBA" id="ARBA00022723"/>
    </source>
</evidence>
<evidence type="ECO:0000256" key="9">
    <source>
        <dbReference type="PROSITE-ProRule" id="PRU01172"/>
    </source>
</evidence>
<keyword evidence="7" id="KW-1015">Disulfide bond</keyword>
<dbReference type="PROSITE" id="PS51828">
    <property type="entry name" value="PTX_2"/>
    <property type="match status" value="3"/>
</dbReference>
<protein>
    <recommendedName>
        <fullName evidence="10">Pentraxin (PTX) domain-containing protein</fullName>
    </recommendedName>
</protein>
<keyword evidence="5" id="KW-0732">Signal</keyword>
<comment type="caution">
    <text evidence="9">Lacks conserved residue(s) required for the propagation of feature annotation.</text>
</comment>
<dbReference type="InterPro" id="IPR051005">
    <property type="entry name" value="Pentraxin_domain"/>
</dbReference>
<dbReference type="PANTHER" id="PTHR45869:SF7">
    <property type="entry name" value="C-REACTIVE PROTEIN"/>
    <property type="match status" value="1"/>
</dbReference>
<comment type="subcellular location">
    <subcellularLocation>
        <location evidence="2">Secreted</location>
    </subcellularLocation>
</comment>
<dbReference type="GO" id="GO:0005576">
    <property type="term" value="C:extracellular region"/>
    <property type="evidence" value="ECO:0007669"/>
    <property type="project" value="UniProtKB-SubCell"/>
</dbReference>
<keyword evidence="6" id="KW-0106">Calcium</keyword>
<sequence length="635" mass="71076">MRPFCDLNLTTQVICVFLNCADLSGKVFTFPQESNTIHAKLVPNKSVNLQSITVCLRFFTDLSRSQSIFSLATRSSDNAFILYKPQYDVYHINVMDKVTDFWGLPDKLSEWISLCGTWESKTGLAQVWVNGKPSSRKLLLRGGELAAPHSIVLSQDQDNYGGGFDAKQSFVGHIKDVHMWDYVLSPHDIQHFTDGSTFGPGNVLNWRDMEYTTQDLTGQMFVFPVLSNTAHVQLTPNIEKILFNVTICLRFYSDESKLQALFSLATPSANDGLYLYQGPTGGYHFVVGDQLATFLALPNNRNQWNSICATWDSSTGLTQLWVNGAASPKKALLPGGSIAGIPIIVLGQDQDSYGGTFNTDDAFVGHITDVHMWDHRLSGSKMQCYMNNLPFKAGNFLNWQALEFTMHDKRGARTAVTSSTICVVFPNRADLSGKVMIFSRESNTAHVTLTPDKTTDLHAATVCLRFFTDLARTQSLFSLATRRKDNGFVLFTADGGMYQVWIMDSLTMFWGLPQKLSEWMSFCATWDSVTGLTQLWVNGRPGLRKSQHRGGNIPAPHSIILGQEQDTFGGDFKITQSFFGHLTDLHMWNYVLSPVDIQHFTEDATFLPGNVLKWGDLEHTIHGFVVVEDKQRLTE</sequence>
<dbReference type="EMBL" id="JARO02008196">
    <property type="protein sequence ID" value="KPP63031.1"/>
    <property type="molecule type" value="Genomic_DNA"/>
</dbReference>
<evidence type="ECO:0000256" key="8">
    <source>
        <dbReference type="ARBA" id="ARBA00038102"/>
    </source>
</evidence>
<dbReference type="PRINTS" id="PR00895">
    <property type="entry name" value="PENTAXIN"/>
</dbReference>
<evidence type="ECO:0000256" key="7">
    <source>
        <dbReference type="ARBA" id="ARBA00023157"/>
    </source>
</evidence>
<organism evidence="11 12">
    <name type="scientific">Scleropages formosus</name>
    <name type="common">Asian bonytongue</name>
    <name type="synonym">Osteoglossum formosum</name>
    <dbReference type="NCBI Taxonomy" id="113540"/>
    <lineage>
        <taxon>Eukaryota</taxon>
        <taxon>Metazoa</taxon>
        <taxon>Chordata</taxon>
        <taxon>Craniata</taxon>
        <taxon>Vertebrata</taxon>
        <taxon>Euteleostomi</taxon>
        <taxon>Actinopterygii</taxon>
        <taxon>Neopterygii</taxon>
        <taxon>Teleostei</taxon>
        <taxon>Osteoglossocephala</taxon>
        <taxon>Osteoglossomorpha</taxon>
        <taxon>Osteoglossiformes</taxon>
        <taxon>Osteoglossidae</taxon>
        <taxon>Scleropages</taxon>
    </lineage>
</organism>
<evidence type="ECO:0000256" key="1">
    <source>
        <dbReference type="ARBA" id="ARBA00001913"/>
    </source>
</evidence>
<evidence type="ECO:0000256" key="6">
    <source>
        <dbReference type="ARBA" id="ARBA00022837"/>
    </source>
</evidence>
<evidence type="ECO:0000313" key="11">
    <source>
        <dbReference type="EMBL" id="KPP63031.1"/>
    </source>
</evidence>
<dbReference type="SMART" id="SM00159">
    <property type="entry name" value="PTX"/>
    <property type="match status" value="3"/>
</dbReference>
<keyword evidence="4" id="KW-0479">Metal-binding</keyword>
<comment type="caution">
    <text evidence="11">The sequence shown here is derived from an EMBL/GenBank/DDBJ whole genome shotgun (WGS) entry which is preliminary data.</text>
</comment>
<feature type="domain" description="Pentraxin (PTX)" evidence="10">
    <location>
        <begin position="219"/>
        <end position="422"/>
    </location>
</feature>
<evidence type="ECO:0000313" key="12">
    <source>
        <dbReference type="Proteomes" id="UP000034805"/>
    </source>
</evidence>
<dbReference type="InterPro" id="IPR013320">
    <property type="entry name" value="ConA-like_dom_sf"/>
</dbReference>
<dbReference type="STRING" id="113540.ENSSFOP00015075818"/>
<dbReference type="SUPFAM" id="SSF49899">
    <property type="entry name" value="Concanavalin A-like lectins/glucanases"/>
    <property type="match status" value="3"/>
</dbReference>
<evidence type="ECO:0000256" key="3">
    <source>
        <dbReference type="ARBA" id="ARBA00022525"/>
    </source>
</evidence>
<dbReference type="AlphaFoldDB" id="A0A0P7U681"/>
<keyword evidence="3" id="KW-0964">Secreted</keyword>
<reference evidence="11 12" key="1">
    <citation type="submission" date="2015-08" db="EMBL/GenBank/DDBJ databases">
        <title>The genome of the Asian arowana (Scleropages formosus).</title>
        <authorList>
            <person name="Tan M.H."/>
            <person name="Gan H.M."/>
            <person name="Croft L.J."/>
            <person name="Austin C.M."/>
        </authorList>
    </citation>
    <scope>NUCLEOTIDE SEQUENCE [LARGE SCALE GENOMIC DNA]</scope>
    <source>
        <strain evidence="11">Aro1</strain>
    </source>
</reference>
<dbReference type="Gene3D" id="2.60.120.200">
    <property type="match status" value="3"/>
</dbReference>